<dbReference type="EMBL" id="CP090893">
    <property type="protein sequence ID" value="ULT98871.1"/>
    <property type="molecule type" value="Genomic_DNA"/>
</dbReference>
<feature type="compositionally biased region" description="Low complexity" evidence="2">
    <location>
        <begin position="61"/>
        <end position="122"/>
    </location>
</feature>
<feature type="region of interest" description="Disordered" evidence="2">
    <location>
        <begin position="25"/>
        <end position="166"/>
    </location>
</feature>
<feature type="coiled-coil region" evidence="1">
    <location>
        <begin position="231"/>
        <end position="276"/>
    </location>
</feature>
<feature type="compositionally biased region" description="Polar residues" evidence="2">
    <location>
        <begin position="124"/>
        <end position="142"/>
    </location>
</feature>
<evidence type="ECO:0000256" key="1">
    <source>
        <dbReference type="SAM" id="Coils"/>
    </source>
</evidence>
<feature type="compositionally biased region" description="Low complexity" evidence="2">
    <location>
        <begin position="143"/>
        <end position="166"/>
    </location>
</feature>
<name>A0AAE9D924_CAEBR</name>
<keyword evidence="3" id="KW-0732">Signal</keyword>
<protein>
    <submittedName>
        <fullName evidence="4">Uncharacterized protein</fullName>
    </submittedName>
</protein>
<organism evidence="4 5">
    <name type="scientific">Caenorhabditis briggsae</name>
    <dbReference type="NCBI Taxonomy" id="6238"/>
    <lineage>
        <taxon>Eukaryota</taxon>
        <taxon>Metazoa</taxon>
        <taxon>Ecdysozoa</taxon>
        <taxon>Nematoda</taxon>
        <taxon>Chromadorea</taxon>
        <taxon>Rhabditida</taxon>
        <taxon>Rhabditina</taxon>
        <taxon>Rhabditomorpha</taxon>
        <taxon>Rhabditoidea</taxon>
        <taxon>Rhabditidae</taxon>
        <taxon>Peloderinae</taxon>
        <taxon>Caenorhabditis</taxon>
    </lineage>
</organism>
<proteinExistence type="predicted"/>
<evidence type="ECO:0000256" key="2">
    <source>
        <dbReference type="SAM" id="MobiDB-lite"/>
    </source>
</evidence>
<sequence>MKFRFASLFVGLLLATSVICNEETGDTSPATSTSVAPEASSSTVAAPSTGAPASTDAPANSTSVAPEASSSTVAAPSTGAPASTDAPATSTSVAPEASSSTVAASSTAAPASTDAPGSTAAPGSTVSPGSTISSAPGASTNAPGSTVTGGQTTVGGSTVSSGPTTQAPLPSVTYSFVQFGSPVCVDSTCTYEIDAPQNNQAVLATDQSIVQADRTQFGGLQKAADGKDAQVKKANDDAVAKIKQLQDLMDQIQTNLNTIQENMQKIQSQQNDASATLSFVESFISSLNGGKDTCLYEKCLKPTTPAPPTTTPTPAPTTTPNPCLAFNCTVAPTGSDTCQLDQNNQPYCNNCIGDLDGHGYMGAMEGCQSVACSASGTNFTVDNLSMGTWYSPGYNLTTTANSSVPANSNCVYNLPGTYQMPTNATVVPILDCLTSGNVQISFSSSDGSFSQTIASTTSKRALNSLLKKIPDGSLTLTSTIADSSFCVIQLEQTVAPTVASVEVVEKKNGFFSWLMGY</sequence>
<feature type="compositionally biased region" description="Polar residues" evidence="2">
    <location>
        <begin position="26"/>
        <end position="46"/>
    </location>
</feature>
<evidence type="ECO:0000313" key="5">
    <source>
        <dbReference type="Proteomes" id="UP000827892"/>
    </source>
</evidence>
<evidence type="ECO:0000313" key="4">
    <source>
        <dbReference type="EMBL" id="ULT98871.1"/>
    </source>
</evidence>
<reference evidence="4 5" key="1">
    <citation type="submission" date="2022-05" db="EMBL/GenBank/DDBJ databases">
        <title>Chromosome-level reference genomes for two strains of Caenorhabditis briggsae: an improved platform for comparative genomics.</title>
        <authorList>
            <person name="Stevens L."/>
            <person name="Andersen E.C."/>
        </authorList>
    </citation>
    <scope>NUCLEOTIDE SEQUENCE [LARGE SCALE GENOMIC DNA]</scope>
    <source>
        <strain evidence="4">QX1410_ONT</strain>
        <tissue evidence="4">Whole-organism</tissue>
    </source>
</reference>
<feature type="signal peptide" evidence="3">
    <location>
        <begin position="1"/>
        <end position="20"/>
    </location>
</feature>
<keyword evidence="1" id="KW-0175">Coiled coil</keyword>
<dbReference type="Proteomes" id="UP000827892">
    <property type="component" value="Chromosome III"/>
</dbReference>
<accession>A0AAE9D924</accession>
<feature type="chain" id="PRO_5042072116" evidence="3">
    <location>
        <begin position="21"/>
        <end position="517"/>
    </location>
</feature>
<evidence type="ECO:0000256" key="3">
    <source>
        <dbReference type="SAM" id="SignalP"/>
    </source>
</evidence>
<gene>
    <name evidence="4" type="ORF">L3Y34_000311</name>
</gene>
<dbReference type="AlphaFoldDB" id="A0AAE9D924"/>